<evidence type="ECO:0000313" key="1">
    <source>
        <dbReference type="EMBL" id="CAG8743680.1"/>
    </source>
</evidence>
<sequence>INCGIFGLSFFSIRELCLAHQQKNKLRNYYTRNIDELISSIITGGLTGGLFSAIIHGRQGLLSSIFLFSFISGLGHVCYTSAYNYRHQLILKSKNIQPYSPPMSNSMTKEISNNDKKEYNDKKESKDKKMTEGFLNWLAAKKWTGIKKLSEEEYNQIKQARAEAKEMQLGNLPKINESSDNRS</sequence>
<dbReference type="EMBL" id="CAJVQC010029806">
    <property type="protein sequence ID" value="CAG8743680.1"/>
    <property type="molecule type" value="Genomic_DNA"/>
</dbReference>
<evidence type="ECO:0000313" key="2">
    <source>
        <dbReference type="Proteomes" id="UP000789920"/>
    </source>
</evidence>
<name>A0ACA9QDM1_9GLOM</name>
<accession>A0ACA9QDM1</accession>
<reference evidence="1" key="1">
    <citation type="submission" date="2021-06" db="EMBL/GenBank/DDBJ databases">
        <authorList>
            <person name="Kallberg Y."/>
            <person name="Tangrot J."/>
            <person name="Rosling A."/>
        </authorList>
    </citation>
    <scope>NUCLEOTIDE SEQUENCE</scope>
    <source>
        <strain evidence="1">MA461A</strain>
    </source>
</reference>
<dbReference type="Proteomes" id="UP000789920">
    <property type="component" value="Unassembled WGS sequence"/>
</dbReference>
<comment type="caution">
    <text evidence="1">The sequence shown here is derived from an EMBL/GenBank/DDBJ whole genome shotgun (WGS) entry which is preliminary data.</text>
</comment>
<keyword evidence="2" id="KW-1185">Reference proteome</keyword>
<protein>
    <submittedName>
        <fullName evidence="1">18531_t:CDS:1</fullName>
    </submittedName>
</protein>
<proteinExistence type="predicted"/>
<gene>
    <name evidence="1" type="ORF">RPERSI_LOCUS13420</name>
</gene>
<feature type="non-terminal residue" evidence="1">
    <location>
        <position position="1"/>
    </location>
</feature>
<organism evidence="1 2">
    <name type="scientific">Racocetra persica</name>
    <dbReference type="NCBI Taxonomy" id="160502"/>
    <lineage>
        <taxon>Eukaryota</taxon>
        <taxon>Fungi</taxon>
        <taxon>Fungi incertae sedis</taxon>
        <taxon>Mucoromycota</taxon>
        <taxon>Glomeromycotina</taxon>
        <taxon>Glomeromycetes</taxon>
        <taxon>Diversisporales</taxon>
        <taxon>Gigasporaceae</taxon>
        <taxon>Racocetra</taxon>
    </lineage>
</organism>